<evidence type="ECO:0000313" key="2">
    <source>
        <dbReference type="EMBL" id="EJK55376.1"/>
    </source>
</evidence>
<dbReference type="AlphaFoldDB" id="K0S2Y3"/>
<feature type="region of interest" description="Disordered" evidence="1">
    <location>
        <begin position="1"/>
        <end position="31"/>
    </location>
</feature>
<evidence type="ECO:0000256" key="1">
    <source>
        <dbReference type="SAM" id="MobiDB-lite"/>
    </source>
</evidence>
<name>K0S2Y3_THAOC</name>
<organism evidence="2 3">
    <name type="scientific">Thalassiosira oceanica</name>
    <name type="common">Marine diatom</name>
    <dbReference type="NCBI Taxonomy" id="159749"/>
    <lineage>
        <taxon>Eukaryota</taxon>
        <taxon>Sar</taxon>
        <taxon>Stramenopiles</taxon>
        <taxon>Ochrophyta</taxon>
        <taxon>Bacillariophyta</taxon>
        <taxon>Coscinodiscophyceae</taxon>
        <taxon>Thalassiosirophycidae</taxon>
        <taxon>Thalassiosirales</taxon>
        <taxon>Thalassiosiraceae</taxon>
        <taxon>Thalassiosira</taxon>
    </lineage>
</organism>
<reference evidence="2 3" key="1">
    <citation type="journal article" date="2012" name="Genome Biol.">
        <title>Genome and low-iron response of an oceanic diatom adapted to chronic iron limitation.</title>
        <authorList>
            <person name="Lommer M."/>
            <person name="Specht M."/>
            <person name="Roy A.S."/>
            <person name="Kraemer L."/>
            <person name="Andreson R."/>
            <person name="Gutowska M.A."/>
            <person name="Wolf J."/>
            <person name="Bergner S.V."/>
            <person name="Schilhabel M.B."/>
            <person name="Klostermeier U.C."/>
            <person name="Beiko R.G."/>
            <person name="Rosenstiel P."/>
            <person name="Hippler M."/>
            <person name="Laroche J."/>
        </authorList>
    </citation>
    <scope>NUCLEOTIDE SEQUENCE [LARGE SCALE GENOMIC DNA]</scope>
    <source>
        <strain evidence="2 3">CCMP1005</strain>
    </source>
</reference>
<dbReference type="Proteomes" id="UP000266841">
    <property type="component" value="Unassembled WGS sequence"/>
</dbReference>
<keyword evidence="3" id="KW-1185">Reference proteome</keyword>
<evidence type="ECO:0000313" key="3">
    <source>
        <dbReference type="Proteomes" id="UP000266841"/>
    </source>
</evidence>
<protein>
    <submittedName>
        <fullName evidence="2">Uncharacterized protein</fullName>
    </submittedName>
</protein>
<accession>K0S2Y3</accession>
<feature type="compositionally biased region" description="Basic and acidic residues" evidence="1">
    <location>
        <begin position="7"/>
        <end position="20"/>
    </location>
</feature>
<sequence>GPGGGSEEGKMKTKGGEGKDGGGTGSNTGWLTRRDLGELLDMHKKGLAVRDRCDLVVMSCGSTTNIVRQFEAVKCLPYLKPHLRKALFATAAAGPSGVIKVAGSGRTVPPPARRRQAEGGGLGAGRSPGRRASPWTYGADSRTR</sequence>
<proteinExistence type="predicted"/>
<comment type="caution">
    <text evidence="2">The sequence shown here is derived from an EMBL/GenBank/DDBJ whole genome shotgun (WGS) entry which is preliminary data.</text>
</comment>
<feature type="non-terminal residue" evidence="2">
    <location>
        <position position="1"/>
    </location>
</feature>
<dbReference type="EMBL" id="AGNL01034159">
    <property type="protein sequence ID" value="EJK55376.1"/>
    <property type="molecule type" value="Genomic_DNA"/>
</dbReference>
<feature type="region of interest" description="Disordered" evidence="1">
    <location>
        <begin position="100"/>
        <end position="144"/>
    </location>
</feature>
<gene>
    <name evidence="2" type="ORF">THAOC_24897</name>
</gene>